<dbReference type="InterPro" id="IPR003959">
    <property type="entry name" value="ATPase_AAA_core"/>
</dbReference>
<feature type="region of interest" description="Disordered" evidence="1">
    <location>
        <begin position="1"/>
        <end position="40"/>
    </location>
</feature>
<evidence type="ECO:0000256" key="1">
    <source>
        <dbReference type="SAM" id="MobiDB-lite"/>
    </source>
</evidence>
<dbReference type="PROSITE" id="PS51430">
    <property type="entry name" value="KAIA_N"/>
    <property type="match status" value="1"/>
</dbReference>
<evidence type="ECO:0000313" key="3">
    <source>
        <dbReference type="EMBL" id="RDH25925.1"/>
    </source>
</evidence>
<feature type="region of interest" description="Disordered" evidence="1">
    <location>
        <begin position="57"/>
        <end position="86"/>
    </location>
</feature>
<dbReference type="PROSITE" id="PS00036">
    <property type="entry name" value="BZIP_BASIC"/>
    <property type="match status" value="1"/>
</dbReference>
<protein>
    <recommendedName>
        <fullName evidence="2">KaiA N-terminal domain-containing protein</fullName>
    </recommendedName>
</protein>
<reference evidence="3 4" key="1">
    <citation type="submission" date="2018-07" db="EMBL/GenBank/DDBJ databases">
        <title>Section-level genome sequencing of Aspergillus section Nigri to investigate inter- and intra-species variation.</title>
        <authorList>
            <consortium name="DOE Joint Genome Institute"/>
            <person name="Vesth T.C."/>
            <person name="Nybo J.L."/>
            <person name="Theobald S."/>
            <person name="Frisvad J.C."/>
            <person name="Larsen T.O."/>
            <person name="Nielsen K.F."/>
            <person name="Hoof J.B."/>
            <person name="Brandl J."/>
            <person name="Salamov A."/>
            <person name="Riley R."/>
            <person name="Gladden J.M."/>
            <person name="Phatale P."/>
            <person name="Nielsen M.T."/>
            <person name="Lyhne E.K."/>
            <person name="Kogle M.E."/>
            <person name="Strasser K."/>
            <person name="McDonnell E."/>
            <person name="Barry K."/>
            <person name="Clum A."/>
            <person name="Chen C."/>
            <person name="Nolan M."/>
            <person name="Sandor L."/>
            <person name="Kuo A."/>
            <person name="Lipzen A."/>
            <person name="Hainaut M."/>
            <person name="Drula E."/>
            <person name="Tsang A."/>
            <person name="Magnuson J.K."/>
            <person name="Henrissat B."/>
            <person name="Wiebenga A."/>
            <person name="Simmons B.A."/>
            <person name="Makela M.R."/>
            <person name="De vries R.P."/>
            <person name="Grigoriev I.V."/>
            <person name="Mortensen U.H."/>
            <person name="Baker S.E."/>
            <person name="Andersen M.R."/>
        </authorList>
    </citation>
    <scope>NUCLEOTIDE SEQUENCE [LARGE SCALE GENOMIC DNA]</scope>
    <source>
        <strain evidence="3 4">ATCC 13496</strain>
    </source>
</reference>
<evidence type="ECO:0000259" key="2">
    <source>
        <dbReference type="PROSITE" id="PS51430"/>
    </source>
</evidence>
<dbReference type="InterPro" id="IPR021833">
    <property type="entry name" value="DUF3425"/>
</dbReference>
<dbReference type="InterPro" id="IPR003593">
    <property type="entry name" value="AAA+_ATPase"/>
</dbReference>
<sequence>MPPQTRAIQHSESVGEKKRKPLRRDPEKRRQQNIQAQRRYREKLRERLGRLEALAESAGQTPAIKSTPAAGIQPSGAITASGLPNTSSSIVPKTLPLYDASDVSVPSTSVATLGNCQQLIPASAESPSALYTSDSTITPYLYSDESPSALTVWDPPSCVDPSLLVSDKPSDSLELYWTTTIDCGCTSPHFRIQTECPDLLGHNEVRVFRFGTNTTTADPYTNSLRIDRVCTIAAILDLVRHVGVTEEALCADESLSPFFRPTAVMVDEAAKRNLIRTVQETFKSLKPDLRPFQEQITIEHHPMIDILPFRTLRRNLITRQHDIDEDEFFDDMLSGLVCWGGAGIGKRDRQVSTGYASTANDSRSVQYAPAGSICETLNLYQTEPSYNGNKSWTREPAAGIVEPVRAPESGQYALLVRNIKCSSGHGRLEVDSIVVQSEHLKGVLARVMDGYPGITMSLERVEFSKPFQPFVHRWELFSEARDDESGAQAKAHIDLLYGVLATELSDIITNKQNLVLNGMITFDMLWTIFEPGQIVLSTVNDCKRAFRLETCWVDSDYEIQAVYIDYNGYEIGYRKYTLYIPAFEGTKPIMSLPMIPFMFHNDKDILRESLILRGKLWYQYEGHHHKHYQGLALTSYGGQEIRYKINSRVIIDTEAYLAFHSDKFSISLIDISDSPSDEDFLIATPVLRGYSLKDRKWLELCIDGVSDIVWKSRPFKSLVLPDGEAKDLKDLVLALATSQSKKSDVSDDLLQGNGRNVIMLLHGPPGVGKTLTAECVAEVMHVPLYVQNAGALGTTAAQIKESLSFVLRMVPKWGAVLLLEEADILTQKHNPSDPQKKALSHVFLPLLEYFEGIIFLASNRVEIMDPALESHIDVAIHYPELDSASRRHIWIRLLGKSDRKAFSGSELFDLEEYKLNGREIRNVLKAARVLARYQETKLGYEHVSKVLKLRYSERDEY</sequence>
<dbReference type="EMBL" id="KZ851899">
    <property type="protein sequence ID" value="RDH25925.1"/>
    <property type="molecule type" value="Genomic_DNA"/>
</dbReference>
<proteinExistence type="predicted"/>
<dbReference type="AlphaFoldDB" id="A0A370CDS3"/>
<dbReference type="GO" id="GO:0003700">
    <property type="term" value="F:DNA-binding transcription factor activity"/>
    <property type="evidence" value="ECO:0007669"/>
    <property type="project" value="InterPro"/>
</dbReference>
<dbReference type="SMART" id="SM00382">
    <property type="entry name" value="AAA"/>
    <property type="match status" value="1"/>
</dbReference>
<feature type="domain" description="KaiA N-terminal" evidence="2">
    <location>
        <begin position="1"/>
        <end position="48"/>
    </location>
</feature>
<dbReference type="InterPro" id="IPR027417">
    <property type="entry name" value="P-loop_NTPase"/>
</dbReference>
<gene>
    <name evidence="3" type="ORF">M747DRAFT_320208</name>
</gene>
<dbReference type="PANTHER" id="PTHR46411:SF3">
    <property type="entry name" value="AAA+ ATPASE DOMAIN-CONTAINING PROTEIN"/>
    <property type="match status" value="1"/>
</dbReference>
<dbReference type="Proteomes" id="UP000253845">
    <property type="component" value="Unassembled WGS sequence"/>
</dbReference>
<accession>A0A370CDS3</accession>
<dbReference type="PANTHER" id="PTHR46411">
    <property type="entry name" value="FAMILY ATPASE, PUTATIVE-RELATED"/>
    <property type="match status" value="1"/>
</dbReference>
<dbReference type="Pfam" id="PF22942">
    <property type="entry name" value="DUF7025"/>
    <property type="match status" value="1"/>
</dbReference>
<dbReference type="GO" id="GO:0005524">
    <property type="term" value="F:ATP binding"/>
    <property type="evidence" value="ECO:0007669"/>
    <property type="project" value="InterPro"/>
</dbReference>
<dbReference type="InterPro" id="IPR020844">
    <property type="entry name" value="Circadian_clock_KaiA_N"/>
</dbReference>
<dbReference type="GO" id="GO:0007623">
    <property type="term" value="P:circadian rhythm"/>
    <property type="evidence" value="ECO:0007669"/>
    <property type="project" value="InterPro"/>
</dbReference>
<dbReference type="Gene3D" id="3.40.50.300">
    <property type="entry name" value="P-loop containing nucleotide triphosphate hydrolases"/>
    <property type="match status" value="1"/>
</dbReference>
<dbReference type="Pfam" id="PF11905">
    <property type="entry name" value="DUF3425"/>
    <property type="match status" value="1"/>
</dbReference>
<dbReference type="CDD" id="cd14688">
    <property type="entry name" value="bZIP_YAP"/>
    <property type="match status" value="1"/>
</dbReference>
<organism evidence="3 4">
    <name type="scientific">Aspergillus niger ATCC 13496</name>
    <dbReference type="NCBI Taxonomy" id="1353008"/>
    <lineage>
        <taxon>Eukaryota</taxon>
        <taxon>Fungi</taxon>
        <taxon>Dikarya</taxon>
        <taxon>Ascomycota</taxon>
        <taxon>Pezizomycotina</taxon>
        <taxon>Eurotiomycetes</taxon>
        <taxon>Eurotiomycetidae</taxon>
        <taxon>Eurotiales</taxon>
        <taxon>Aspergillaceae</taxon>
        <taxon>Aspergillus</taxon>
        <taxon>Aspergillus subgen. Circumdati</taxon>
    </lineage>
</organism>
<name>A0A370CDS3_ASPNG</name>
<feature type="compositionally biased region" description="Polar residues" evidence="1">
    <location>
        <begin position="76"/>
        <end position="86"/>
    </location>
</feature>
<dbReference type="VEuPathDB" id="FungiDB:M747DRAFT_320208"/>
<dbReference type="SUPFAM" id="SSF52540">
    <property type="entry name" value="P-loop containing nucleoside triphosphate hydrolases"/>
    <property type="match status" value="1"/>
</dbReference>
<evidence type="ECO:0000313" key="4">
    <source>
        <dbReference type="Proteomes" id="UP000253845"/>
    </source>
</evidence>
<dbReference type="GO" id="GO:0016887">
    <property type="term" value="F:ATP hydrolysis activity"/>
    <property type="evidence" value="ECO:0007669"/>
    <property type="project" value="InterPro"/>
</dbReference>
<dbReference type="CDD" id="cd19481">
    <property type="entry name" value="RecA-like_protease"/>
    <property type="match status" value="1"/>
</dbReference>
<dbReference type="InterPro" id="IPR004827">
    <property type="entry name" value="bZIP"/>
</dbReference>
<dbReference type="InterPro" id="IPR054289">
    <property type="entry name" value="DUF7025"/>
</dbReference>
<dbReference type="Pfam" id="PF00004">
    <property type="entry name" value="AAA"/>
    <property type="match status" value="1"/>
</dbReference>
<feature type="compositionally biased region" description="Polar residues" evidence="1">
    <location>
        <begin position="1"/>
        <end position="12"/>
    </location>
</feature>